<dbReference type="EC" id="4.2.1.134" evidence="4 13"/>
<accession>A0AAD4CMR4</accession>
<comment type="caution">
    <text evidence="14">The sequence shown here is derived from an EMBL/GenBank/DDBJ whole genome shotgun (WGS) entry which is preliminary data.</text>
</comment>
<name>A0AAD4CMR4_ASPNN</name>
<dbReference type="GO" id="GO:0005789">
    <property type="term" value="C:endoplasmic reticulum membrane"/>
    <property type="evidence" value="ECO:0007669"/>
    <property type="project" value="UniProtKB-SubCell"/>
</dbReference>
<sequence>MSQSTPKRIYLLTYNTLCTVLWAGILLAIIITSQSPNSIYTTIEPWTRWTQTLAVAEFLHAATVFARSVQVWAINYAFPMVTAASPAYPAMVFAWSIADVVRFSYFVVLLRGKGEVPEILRWLRYSLFLVLYPIGIGSEWWLMYQAATVTASPVVAGIFYFCLALYAPGAVMMYSYMVKQRRKTLSQA</sequence>
<evidence type="ECO:0000256" key="12">
    <source>
        <dbReference type="ARBA" id="ARBA00023239"/>
    </source>
</evidence>
<evidence type="ECO:0000313" key="15">
    <source>
        <dbReference type="Proteomes" id="UP001194746"/>
    </source>
</evidence>
<comment type="caution">
    <text evidence="13">Lacks conserved residue(s) required for the propagation of feature annotation.</text>
</comment>
<evidence type="ECO:0000256" key="13">
    <source>
        <dbReference type="RuleBase" id="RU363109"/>
    </source>
</evidence>
<dbReference type="PANTHER" id="PTHR11035">
    <property type="entry name" value="VERY-LONG-CHAIN (3R)-3-HYDROXYACYL-COA DEHYDRATASE"/>
    <property type="match status" value="1"/>
</dbReference>
<feature type="transmembrane region" description="Helical" evidence="13">
    <location>
        <begin position="12"/>
        <end position="31"/>
    </location>
</feature>
<evidence type="ECO:0000256" key="10">
    <source>
        <dbReference type="ARBA" id="ARBA00023136"/>
    </source>
</evidence>
<comment type="similarity">
    <text evidence="3 13">Belongs to the very long-chain fatty acids dehydratase HACD family.</text>
</comment>
<evidence type="ECO:0000256" key="5">
    <source>
        <dbReference type="ARBA" id="ARBA00022516"/>
    </source>
</evidence>
<evidence type="ECO:0000256" key="3">
    <source>
        <dbReference type="ARBA" id="ARBA00007811"/>
    </source>
</evidence>
<reference evidence="14" key="1">
    <citation type="journal article" date="2019" name="Beilstein J. Org. Chem.">
        <title>Nanangenines: drimane sesquiterpenoids as the dominant metabolite cohort of a novel Australian fungus, Aspergillus nanangensis.</title>
        <authorList>
            <person name="Lacey H.J."/>
            <person name="Gilchrist C.L.M."/>
            <person name="Crombie A."/>
            <person name="Kalaitzis J.A."/>
            <person name="Vuong D."/>
            <person name="Rutledge P.J."/>
            <person name="Turner P."/>
            <person name="Pitt J.I."/>
            <person name="Lacey E."/>
            <person name="Chooi Y.H."/>
            <person name="Piggott A.M."/>
        </authorList>
    </citation>
    <scope>NUCLEOTIDE SEQUENCE</scope>
    <source>
        <strain evidence="14">MST-FP2251</strain>
    </source>
</reference>
<keyword evidence="7 13" id="KW-0276">Fatty acid metabolism</keyword>
<protein>
    <recommendedName>
        <fullName evidence="4 13">Very-long-chain (3R)-3-hydroxyacyl-CoA dehydratase</fullName>
        <ecNumber evidence="4 13">4.2.1.134</ecNumber>
    </recommendedName>
</protein>
<comment type="catalytic activity">
    <reaction evidence="13">
        <text>a very-long-chain (3R)-3-hydroxyacyl-CoA = a very-long-chain (2E)-enoyl-CoA + H2O</text>
        <dbReference type="Rhea" id="RHEA:45812"/>
        <dbReference type="ChEBI" id="CHEBI:15377"/>
        <dbReference type="ChEBI" id="CHEBI:83728"/>
        <dbReference type="ChEBI" id="CHEBI:85440"/>
        <dbReference type="EC" id="4.2.1.134"/>
    </reaction>
</comment>
<comment type="pathway">
    <text evidence="2 13">Lipid metabolism; fatty acid biosynthesis.</text>
</comment>
<evidence type="ECO:0000256" key="2">
    <source>
        <dbReference type="ARBA" id="ARBA00005194"/>
    </source>
</evidence>
<dbReference type="AlphaFoldDB" id="A0AAD4CMR4"/>
<evidence type="ECO:0000313" key="14">
    <source>
        <dbReference type="EMBL" id="KAF9889162.1"/>
    </source>
</evidence>
<gene>
    <name evidence="14" type="ORF">FE257_007651</name>
</gene>
<reference evidence="14" key="2">
    <citation type="submission" date="2020-02" db="EMBL/GenBank/DDBJ databases">
        <authorList>
            <person name="Gilchrist C.L.M."/>
            <person name="Chooi Y.-H."/>
        </authorList>
    </citation>
    <scope>NUCLEOTIDE SEQUENCE</scope>
    <source>
        <strain evidence="14">MST-FP2251</strain>
    </source>
</reference>
<keyword evidence="5 13" id="KW-0444">Lipid biosynthesis</keyword>
<dbReference type="GO" id="GO:0030497">
    <property type="term" value="P:fatty acid elongation"/>
    <property type="evidence" value="ECO:0007669"/>
    <property type="project" value="TreeGrafter"/>
</dbReference>
<dbReference type="GO" id="GO:0030148">
    <property type="term" value="P:sphingolipid biosynthetic process"/>
    <property type="evidence" value="ECO:0007669"/>
    <property type="project" value="TreeGrafter"/>
</dbReference>
<keyword evidence="11 13" id="KW-0275">Fatty acid biosynthesis</keyword>
<evidence type="ECO:0000256" key="1">
    <source>
        <dbReference type="ARBA" id="ARBA00004141"/>
    </source>
</evidence>
<comment type="subcellular location">
    <subcellularLocation>
        <location evidence="13">Endoplasmic reticulum membrane</location>
        <topology evidence="13">Multi-pass membrane protein</topology>
    </subcellularLocation>
    <subcellularLocation>
        <location evidence="1">Membrane</location>
        <topology evidence="1">Multi-pass membrane protein</topology>
    </subcellularLocation>
</comment>
<keyword evidence="6 13" id="KW-0812">Transmembrane</keyword>
<keyword evidence="12 13" id="KW-0456">Lyase</keyword>
<keyword evidence="15" id="KW-1185">Reference proteome</keyword>
<feature type="transmembrane region" description="Helical" evidence="13">
    <location>
        <begin position="122"/>
        <end position="142"/>
    </location>
</feature>
<keyword evidence="8 13" id="KW-1133">Transmembrane helix</keyword>
<dbReference type="InterPro" id="IPR007482">
    <property type="entry name" value="Tyr_Pase-like_PTPLA"/>
</dbReference>
<evidence type="ECO:0000256" key="9">
    <source>
        <dbReference type="ARBA" id="ARBA00023098"/>
    </source>
</evidence>
<keyword evidence="9 13" id="KW-0443">Lipid metabolism</keyword>
<proteinExistence type="inferred from homology"/>
<evidence type="ECO:0000256" key="8">
    <source>
        <dbReference type="ARBA" id="ARBA00022989"/>
    </source>
</evidence>
<dbReference type="EMBL" id="VCAU01000039">
    <property type="protein sequence ID" value="KAF9889162.1"/>
    <property type="molecule type" value="Genomic_DNA"/>
</dbReference>
<evidence type="ECO:0000256" key="7">
    <source>
        <dbReference type="ARBA" id="ARBA00022832"/>
    </source>
</evidence>
<comment type="function">
    <text evidence="13">Catalyzes the third of the four reactions of the long-chain fatty acids elongation cycle. This endoplasmic reticulum-bound enzymatic process, allows the addition of two carbons to the chain of long- and very long-chain fatty acids/VLCFAs per cycle. This enzyme catalyzes the dehydration of the 3-hydroxyacyl-CoA intermediate into trans-2,3-enoyl-CoA, within each cycle of fatty acid elongation. Thereby, it participates to the production of VLCFAs of different chain lengths that are involved in multiple biological processes as precursors of membrane lipids and lipid mediators.</text>
</comment>
<feature type="transmembrane region" description="Helical" evidence="13">
    <location>
        <begin position="87"/>
        <end position="110"/>
    </location>
</feature>
<evidence type="ECO:0000256" key="6">
    <source>
        <dbReference type="ARBA" id="ARBA00022692"/>
    </source>
</evidence>
<organism evidence="14 15">
    <name type="scientific">Aspergillus nanangensis</name>
    <dbReference type="NCBI Taxonomy" id="2582783"/>
    <lineage>
        <taxon>Eukaryota</taxon>
        <taxon>Fungi</taxon>
        <taxon>Dikarya</taxon>
        <taxon>Ascomycota</taxon>
        <taxon>Pezizomycotina</taxon>
        <taxon>Eurotiomycetes</taxon>
        <taxon>Eurotiomycetidae</taxon>
        <taxon>Eurotiales</taxon>
        <taxon>Aspergillaceae</taxon>
        <taxon>Aspergillus</taxon>
        <taxon>Aspergillus subgen. Circumdati</taxon>
    </lineage>
</organism>
<dbReference type="Proteomes" id="UP001194746">
    <property type="component" value="Unassembled WGS sequence"/>
</dbReference>
<dbReference type="GO" id="GO:0042761">
    <property type="term" value="P:very long-chain fatty acid biosynthetic process"/>
    <property type="evidence" value="ECO:0007669"/>
    <property type="project" value="TreeGrafter"/>
</dbReference>
<evidence type="ECO:0000256" key="11">
    <source>
        <dbReference type="ARBA" id="ARBA00023160"/>
    </source>
</evidence>
<evidence type="ECO:0000256" key="4">
    <source>
        <dbReference type="ARBA" id="ARBA00013122"/>
    </source>
</evidence>
<dbReference type="GO" id="GO:0102158">
    <property type="term" value="F:very-long-chain (3R)-3-hydroxyacyl-CoA dehydratase activity"/>
    <property type="evidence" value="ECO:0007669"/>
    <property type="project" value="UniProtKB-EC"/>
</dbReference>
<dbReference type="Pfam" id="PF04387">
    <property type="entry name" value="PTPLA"/>
    <property type="match status" value="1"/>
</dbReference>
<keyword evidence="13" id="KW-0256">Endoplasmic reticulum</keyword>
<keyword evidence="10 13" id="KW-0472">Membrane</keyword>
<dbReference type="PANTHER" id="PTHR11035:SF24">
    <property type="entry name" value="VERY-LONG-CHAIN (3R)-3-HYDROXYACYL-COA DEHYDRATASE"/>
    <property type="match status" value="1"/>
</dbReference>
<feature type="transmembrane region" description="Helical" evidence="13">
    <location>
        <begin position="154"/>
        <end position="176"/>
    </location>
</feature>